<evidence type="ECO:0000256" key="1">
    <source>
        <dbReference type="SAM" id="SignalP"/>
    </source>
</evidence>
<dbReference type="OrthoDB" id="663842at2"/>
<feature type="chain" id="PRO_5012399002" evidence="1">
    <location>
        <begin position="19"/>
        <end position="174"/>
    </location>
</feature>
<dbReference type="AlphaFoldDB" id="A0A239FPP3"/>
<dbReference type="EMBL" id="FZPD01000001">
    <property type="protein sequence ID" value="SNS58588.1"/>
    <property type="molecule type" value="Genomic_DNA"/>
</dbReference>
<sequence length="174" mass="19818">MKTIILSFAILASNLAFSQTLPEIRSAFHEVVLNPKNSRNFHQYLKQVDRPTATEKAYQAVSEALLAQVVWNPFNKLAQVIKYDKEMSVVVAEDPENIEIRFLRLAIEYNLPSFLGMSEHLEEDAAVITENLSNIHQIQLEPSYSKYIIHFLSQTGLCSSGQISLMKERLALHQ</sequence>
<accession>A0A239FPP3</accession>
<reference evidence="2 3" key="1">
    <citation type="submission" date="2017-06" db="EMBL/GenBank/DDBJ databases">
        <authorList>
            <person name="Kim H.J."/>
            <person name="Triplett B.A."/>
        </authorList>
    </citation>
    <scope>NUCLEOTIDE SEQUENCE [LARGE SCALE GENOMIC DNA]</scope>
    <source>
        <strain evidence="2 3">DSM 19307</strain>
    </source>
</reference>
<name>A0A239FPP3_EKHLU</name>
<keyword evidence="3" id="KW-1185">Reference proteome</keyword>
<evidence type="ECO:0000313" key="3">
    <source>
        <dbReference type="Proteomes" id="UP000198393"/>
    </source>
</evidence>
<proteinExistence type="predicted"/>
<feature type="signal peptide" evidence="1">
    <location>
        <begin position="1"/>
        <end position="18"/>
    </location>
</feature>
<keyword evidence="1" id="KW-0732">Signal</keyword>
<gene>
    <name evidence="2" type="ORF">SAMN05421640_0768</name>
</gene>
<organism evidence="2 3">
    <name type="scientific">Ekhidna lutea</name>
    <dbReference type="NCBI Taxonomy" id="447679"/>
    <lineage>
        <taxon>Bacteria</taxon>
        <taxon>Pseudomonadati</taxon>
        <taxon>Bacteroidota</taxon>
        <taxon>Cytophagia</taxon>
        <taxon>Cytophagales</taxon>
        <taxon>Reichenbachiellaceae</taxon>
        <taxon>Ekhidna</taxon>
    </lineage>
</organism>
<protein>
    <submittedName>
        <fullName evidence="2">Uncharacterized protein</fullName>
    </submittedName>
</protein>
<evidence type="ECO:0000313" key="2">
    <source>
        <dbReference type="EMBL" id="SNS58588.1"/>
    </source>
</evidence>
<dbReference type="Proteomes" id="UP000198393">
    <property type="component" value="Unassembled WGS sequence"/>
</dbReference>
<dbReference type="RefSeq" id="WP_089355514.1">
    <property type="nucleotide sequence ID" value="NZ_FZPD01000001.1"/>
</dbReference>